<name>M5BYN7_THACB</name>
<dbReference type="InterPro" id="IPR000477">
    <property type="entry name" value="RT_dom"/>
</dbReference>
<dbReference type="InterPro" id="IPR041577">
    <property type="entry name" value="RT_RNaseH_2"/>
</dbReference>
<organism evidence="5 6">
    <name type="scientific">Thanatephorus cucumeris (strain AG1-IB / isolate 7/3/14)</name>
    <name type="common">Lettuce bottom rot fungus</name>
    <name type="synonym">Rhizoctonia solani</name>
    <dbReference type="NCBI Taxonomy" id="1108050"/>
    <lineage>
        <taxon>Eukaryota</taxon>
        <taxon>Fungi</taxon>
        <taxon>Dikarya</taxon>
        <taxon>Basidiomycota</taxon>
        <taxon>Agaricomycotina</taxon>
        <taxon>Agaricomycetes</taxon>
        <taxon>Cantharellales</taxon>
        <taxon>Ceratobasidiaceae</taxon>
        <taxon>Rhizoctonia</taxon>
        <taxon>Rhizoctonia solani AG-1</taxon>
    </lineage>
</organism>
<comment type="caution">
    <text evidence="5">The sequence shown here is derived from an EMBL/GenBank/DDBJ whole genome shotgun (WGS) entry which is preliminary data.</text>
</comment>
<evidence type="ECO:0000256" key="2">
    <source>
        <dbReference type="SAM" id="MobiDB-lite"/>
    </source>
</evidence>
<feature type="domain" description="Reverse transcriptase" evidence="3">
    <location>
        <begin position="246"/>
        <end position="341"/>
    </location>
</feature>
<dbReference type="FunFam" id="3.30.70.270:FF:000020">
    <property type="entry name" value="Transposon Tf2-6 polyprotein-like Protein"/>
    <property type="match status" value="1"/>
</dbReference>
<evidence type="ECO:0000259" key="3">
    <source>
        <dbReference type="Pfam" id="PF00078"/>
    </source>
</evidence>
<evidence type="ECO:0000259" key="4">
    <source>
        <dbReference type="Pfam" id="PF17919"/>
    </source>
</evidence>
<evidence type="ECO:0000256" key="1">
    <source>
        <dbReference type="ARBA" id="ARBA00023268"/>
    </source>
</evidence>
<gene>
    <name evidence="5" type="ORF">BN14_06368</name>
</gene>
<dbReference type="SUPFAM" id="SSF56672">
    <property type="entry name" value="DNA/RNA polymerases"/>
    <property type="match status" value="1"/>
</dbReference>
<dbReference type="CDD" id="cd09274">
    <property type="entry name" value="RNase_HI_RT_Ty3"/>
    <property type="match status" value="1"/>
</dbReference>
<reference evidence="5 6" key="1">
    <citation type="journal article" date="2013" name="J. Biotechnol.">
        <title>Establishment and interpretation of the genome sequence of the phytopathogenic fungus Rhizoctonia solani AG1-IB isolate 7/3/14.</title>
        <authorList>
            <person name="Wibberg D.W."/>
            <person name="Jelonek L.J."/>
            <person name="Rupp O.R."/>
            <person name="Hennig M.H."/>
            <person name="Eikmeyer F.E."/>
            <person name="Goesmann A.G."/>
            <person name="Hartmann A.H."/>
            <person name="Borriss R.B."/>
            <person name="Grosch R.G."/>
            <person name="Puehler A.P."/>
            <person name="Schlueter A.S."/>
        </authorList>
    </citation>
    <scope>NUCLEOTIDE SEQUENCE [LARGE SCALE GENOMIC DNA]</scope>
    <source>
        <strain evidence="6">AG1-IB / isolate 7/3/14</strain>
    </source>
</reference>
<dbReference type="Proteomes" id="UP000012065">
    <property type="component" value="Unassembled WGS sequence"/>
</dbReference>
<dbReference type="GO" id="GO:0003824">
    <property type="term" value="F:catalytic activity"/>
    <property type="evidence" value="ECO:0007669"/>
    <property type="project" value="UniProtKB-KW"/>
</dbReference>
<protein>
    <submittedName>
        <fullName evidence="5">Retrotransposable element Tf2 155 kDa protein type 1</fullName>
    </submittedName>
</protein>
<keyword evidence="1" id="KW-0511">Multifunctional enzyme</keyword>
<dbReference type="InterPro" id="IPR050951">
    <property type="entry name" value="Retrovirus_Pol_polyprotein"/>
</dbReference>
<dbReference type="HOGENOM" id="CLU_000384_33_0_1"/>
<feature type="region of interest" description="Disordered" evidence="2">
    <location>
        <begin position="23"/>
        <end position="44"/>
    </location>
</feature>
<dbReference type="PANTHER" id="PTHR37984">
    <property type="entry name" value="PROTEIN CBG26694"/>
    <property type="match status" value="1"/>
</dbReference>
<sequence length="553" mass="62412">MHNLATIMGRALSVLLQSTFRSLSQTPGPAQPKSKIPAPEKYDGKKGPAAKSFILDCKKYFFSNSSSFPLDHSCISFVHMNLKEGQPKKWGQIYIEKLLDGVYEPILESWDAFEAAFLCNWSDPATAQVAERRLRNLKQSRAASNYAMDFRIIASKLECLEVLLCPSLEACASNIAPPTTSIPEEFKAFQKVFSEDFFTTLPAHCSYDSALKDHIDSELAAGKICPSTSPAGAPVMFVKRADGRLCLVVDYRCLNVITIKDCYALPRQDELIEKLCHAKIFTKLDLHNGYNNIRIKEGNKWKSAFRTKYGHFEPTVMQFGLSNAPAVFQRFMNDLFHDLLDITHVTEVLSHLQKHNLFCNPSKCVFFVTEVTYIGLVVTPEGISMEQEKVKAIQEWPEPKNVKQVQSFLGFANFYCCFVHDFSCLPRPLTSLTQKDQPWVWEAAQKEAFLQIKIAIFKEPVLVHPDESQPYTLETDASGAAMGAVLLQRKDDGSLHPVAFMSASFSPAELNYDTHDKELLAIIRAFEHWRIFLEGTEHAVTVLTDHKNLEYGQ</sequence>
<evidence type="ECO:0000313" key="6">
    <source>
        <dbReference type="Proteomes" id="UP000012065"/>
    </source>
</evidence>
<dbReference type="PANTHER" id="PTHR37984:SF5">
    <property type="entry name" value="PROTEIN NYNRIN-LIKE"/>
    <property type="match status" value="1"/>
</dbReference>
<dbReference type="InterPro" id="IPR043502">
    <property type="entry name" value="DNA/RNA_pol_sf"/>
</dbReference>
<dbReference type="CDD" id="cd01647">
    <property type="entry name" value="RT_LTR"/>
    <property type="match status" value="1"/>
</dbReference>
<dbReference type="Gene3D" id="3.30.70.270">
    <property type="match status" value="3"/>
</dbReference>
<dbReference type="Gene3D" id="3.10.10.10">
    <property type="entry name" value="HIV Type 1 Reverse Transcriptase, subunit A, domain 1"/>
    <property type="match status" value="1"/>
</dbReference>
<accession>M5BYN7</accession>
<evidence type="ECO:0000313" key="5">
    <source>
        <dbReference type="EMBL" id="CCO32311.1"/>
    </source>
</evidence>
<dbReference type="EMBL" id="CAOJ01009638">
    <property type="protein sequence ID" value="CCO32311.1"/>
    <property type="molecule type" value="Genomic_DNA"/>
</dbReference>
<dbReference type="Pfam" id="PF17919">
    <property type="entry name" value="RT_RNaseH_2"/>
    <property type="match status" value="1"/>
</dbReference>
<dbReference type="InterPro" id="IPR043128">
    <property type="entry name" value="Rev_trsase/Diguanyl_cyclase"/>
</dbReference>
<proteinExistence type="predicted"/>
<dbReference type="AlphaFoldDB" id="M5BYN7"/>
<dbReference type="Pfam" id="PF00078">
    <property type="entry name" value="RVT_1"/>
    <property type="match status" value="1"/>
</dbReference>
<feature type="domain" description="Reverse transcriptase/retrotransposon-derived protein RNase H-like" evidence="4">
    <location>
        <begin position="441"/>
        <end position="537"/>
    </location>
</feature>